<accession>A0ABP0J1U6</accession>
<keyword evidence="3" id="KW-1185">Reference proteome</keyword>
<organism evidence="2 3">
    <name type="scientific">Durusdinium trenchii</name>
    <dbReference type="NCBI Taxonomy" id="1381693"/>
    <lineage>
        <taxon>Eukaryota</taxon>
        <taxon>Sar</taxon>
        <taxon>Alveolata</taxon>
        <taxon>Dinophyceae</taxon>
        <taxon>Suessiales</taxon>
        <taxon>Symbiodiniaceae</taxon>
        <taxon>Durusdinium</taxon>
    </lineage>
</organism>
<feature type="non-terminal residue" evidence="2">
    <location>
        <position position="284"/>
    </location>
</feature>
<evidence type="ECO:0000313" key="3">
    <source>
        <dbReference type="Proteomes" id="UP001642464"/>
    </source>
</evidence>
<evidence type="ECO:0000256" key="1">
    <source>
        <dbReference type="SAM" id="MobiDB-lite"/>
    </source>
</evidence>
<sequence>MQLLPPDPRSRPPRTWCPQRMPDGHGAVPWVLPQRPASSLRTLESLPDACDWVGLDPDAWEAVVEQIGGLADLWHFAQLSPEQLRHAISCARVPRPDESGRPAAVAGLQTSALPSFRSLCAAEAAQVGLMWRIARAAAEDGPESSALDEPHPRMQIEKAVWYEVTYDKVFIKKAPEELSRSWGWVHRGQKIQVAPDLIFDASGRPWVELSFLQLARSCPERLCSDDPLGRGFALVDGSHLGLGMLLSGPLPSKEWPDGVEDAQCTAEERVTLRQMSGQHLQIPV</sequence>
<feature type="region of interest" description="Disordered" evidence="1">
    <location>
        <begin position="1"/>
        <end position="20"/>
    </location>
</feature>
<protein>
    <submittedName>
        <fullName evidence="2">Proliferating cell nuclear antigen</fullName>
    </submittedName>
</protein>
<reference evidence="2 3" key="1">
    <citation type="submission" date="2024-02" db="EMBL/GenBank/DDBJ databases">
        <authorList>
            <person name="Chen Y."/>
            <person name="Shah S."/>
            <person name="Dougan E. K."/>
            <person name="Thang M."/>
            <person name="Chan C."/>
        </authorList>
    </citation>
    <scope>NUCLEOTIDE SEQUENCE [LARGE SCALE GENOMIC DNA]</scope>
</reference>
<evidence type="ECO:0000313" key="2">
    <source>
        <dbReference type="EMBL" id="CAK9008314.1"/>
    </source>
</evidence>
<dbReference type="Proteomes" id="UP001642464">
    <property type="component" value="Unassembled WGS sequence"/>
</dbReference>
<proteinExistence type="predicted"/>
<comment type="caution">
    <text evidence="2">The sequence shown here is derived from an EMBL/GenBank/DDBJ whole genome shotgun (WGS) entry which is preliminary data.</text>
</comment>
<name>A0ABP0J1U6_9DINO</name>
<dbReference type="EMBL" id="CAXAMM010005722">
    <property type="protein sequence ID" value="CAK9008314.1"/>
    <property type="molecule type" value="Genomic_DNA"/>
</dbReference>
<gene>
    <name evidence="2" type="ORF">SCF082_LOCUS9810</name>
</gene>